<feature type="region of interest" description="Disordered" evidence="2">
    <location>
        <begin position="1"/>
        <end position="33"/>
    </location>
</feature>
<feature type="compositionally biased region" description="Basic and acidic residues" evidence="2">
    <location>
        <begin position="12"/>
        <end position="28"/>
    </location>
</feature>
<feature type="region of interest" description="Disordered" evidence="2">
    <location>
        <begin position="383"/>
        <end position="406"/>
    </location>
</feature>
<reference evidence="4 5" key="1">
    <citation type="submission" date="2019-08" db="EMBL/GenBank/DDBJ databases">
        <title>Draft genome sequences of two oriental melons (Cucumis melo L. var makuwa).</title>
        <authorList>
            <person name="Kwon S.-Y."/>
        </authorList>
    </citation>
    <scope>NUCLEOTIDE SEQUENCE [LARGE SCALE GENOMIC DNA]</scope>
    <source>
        <strain evidence="5">cv. SW 3</strain>
        <tissue evidence="4">Leaf</tissue>
    </source>
</reference>
<dbReference type="PANTHER" id="PTHR33437">
    <property type="entry name" value="OS06G0361200 PROTEIN"/>
    <property type="match status" value="1"/>
</dbReference>
<feature type="compositionally biased region" description="Basic residues" evidence="2">
    <location>
        <begin position="574"/>
        <end position="592"/>
    </location>
</feature>
<evidence type="ECO:0000256" key="2">
    <source>
        <dbReference type="SAM" id="MobiDB-lite"/>
    </source>
</evidence>
<evidence type="ECO:0000313" key="5">
    <source>
        <dbReference type="Proteomes" id="UP000321393"/>
    </source>
</evidence>
<evidence type="ECO:0000313" key="4">
    <source>
        <dbReference type="EMBL" id="KAA0045440.1"/>
    </source>
</evidence>
<comment type="caution">
    <text evidence="4">The sequence shown here is derived from an EMBL/GenBank/DDBJ whole genome shotgun (WGS) entry which is preliminary data.</text>
</comment>
<proteinExistence type="predicted"/>
<sequence length="857" mass="99210">MTSQGNTSKALSDIDKRPNTHSRSREIQSFEDTPPFEVAKNIWEKISKPPKGGIVIKENPAIDEHYSSSKPSSEEMPHPNIMSVMVTNVDTSENRMAELEKKVNMLMKVVEERDYEIAFLKNHIESHDAAESSHKHTVKNTDKGKAVMQEIQPRNLTSIASLSVQQLQEMITDSIKTQYGGSAQTFSLYSKPYTKRIDNLRMPNGYQPPKFQQWMEKATQNNMLLTSSKHVKLLPESIDNWEQLERDFLNRFYSTRRIISMMELTNTRQQKGELVIDYINRWRALSLDCKDRLTELSAVEMCTQGMHWGLLYILQGIKPRTFKELATRAHDMELNLANKGAKDFLIPKLRSDKNELDDTKKIANSVIKESMVVHATPLKSFSKRKETKIERKHDGDEKRQSTLKERQEKVYPFPNSDVADMLEQLLENQLIQLLECKRSEQARKVDDPNYCKYHRVISHPIEKCFVLKELILKLAREKKIELDIDEVAQTNHVAIKMTSNVPPLTQLDDKRKGFIQFGTSAPILVLFQQRIVTINSQNKEAHGKDDGEGWITVTHQKGRQPNSIQKESRFHQKYAKGSISHKKKGRRNKKMWNPKPIKGKDEDFLQLRRSITLAEFLPRSFLEDHPEEILEVTACHAASIVEVNNNYGSSKEVNNSNEINQRTSVFDRIKPSTTRSSVFQRLSMATKEEKNQCPTFIYTRTSTFKRLSISTSKKNRPSTSAFDRLKMTNDQQQREMKSLKAKPFREENDDAKIHSRIPSRMKRKLYVDINTEGVVSPLLQNVDQRTLLLFDMLQTRIFPFVAAKRIFIFIFSHVLQLKDLSSSSSYMYCSREDLHLHLLPCVAAERIFIFIISNMLQ</sequence>
<evidence type="ECO:0000259" key="3">
    <source>
        <dbReference type="Pfam" id="PF03732"/>
    </source>
</evidence>
<evidence type="ECO:0000256" key="1">
    <source>
        <dbReference type="SAM" id="Coils"/>
    </source>
</evidence>
<feature type="compositionally biased region" description="Polar residues" evidence="2">
    <location>
        <begin position="1"/>
        <end position="10"/>
    </location>
</feature>
<dbReference type="AlphaFoldDB" id="A0A5A7TQK6"/>
<organism evidence="4 5">
    <name type="scientific">Cucumis melo var. makuwa</name>
    <name type="common">Oriental melon</name>
    <dbReference type="NCBI Taxonomy" id="1194695"/>
    <lineage>
        <taxon>Eukaryota</taxon>
        <taxon>Viridiplantae</taxon>
        <taxon>Streptophyta</taxon>
        <taxon>Embryophyta</taxon>
        <taxon>Tracheophyta</taxon>
        <taxon>Spermatophyta</taxon>
        <taxon>Magnoliopsida</taxon>
        <taxon>eudicotyledons</taxon>
        <taxon>Gunneridae</taxon>
        <taxon>Pentapetalae</taxon>
        <taxon>rosids</taxon>
        <taxon>fabids</taxon>
        <taxon>Cucurbitales</taxon>
        <taxon>Cucurbitaceae</taxon>
        <taxon>Benincaseae</taxon>
        <taxon>Cucumis</taxon>
    </lineage>
</organism>
<dbReference type="Pfam" id="PF03732">
    <property type="entry name" value="Retrotrans_gag"/>
    <property type="match status" value="1"/>
</dbReference>
<keyword evidence="1" id="KW-0175">Coiled coil</keyword>
<name>A0A5A7TQK6_CUCMM</name>
<dbReference type="PANTHER" id="PTHR33437:SF2">
    <property type="entry name" value="OS06G0361200 PROTEIN"/>
    <property type="match status" value="1"/>
</dbReference>
<accession>A0A5A7TQK6</accession>
<gene>
    <name evidence="4" type="ORF">E6C27_scaffold294G00400</name>
</gene>
<dbReference type="EMBL" id="SSTE01014539">
    <property type="protein sequence ID" value="KAA0045440.1"/>
    <property type="molecule type" value="Genomic_DNA"/>
</dbReference>
<feature type="region of interest" description="Disordered" evidence="2">
    <location>
        <begin position="574"/>
        <end position="599"/>
    </location>
</feature>
<protein>
    <submittedName>
        <fullName evidence="4">Retrotransposon gag protein</fullName>
    </submittedName>
</protein>
<dbReference type="Proteomes" id="UP000321393">
    <property type="component" value="Unassembled WGS sequence"/>
</dbReference>
<dbReference type="OrthoDB" id="1740536at2759"/>
<feature type="domain" description="Retrotransposon gag" evidence="3">
    <location>
        <begin position="233"/>
        <end position="307"/>
    </location>
</feature>
<dbReference type="InterPro" id="IPR005162">
    <property type="entry name" value="Retrotrans_gag_dom"/>
</dbReference>
<feature type="coiled-coil region" evidence="1">
    <location>
        <begin position="82"/>
        <end position="109"/>
    </location>
</feature>